<evidence type="ECO:0000313" key="2">
    <source>
        <dbReference type="EMBL" id="TCM77587.1"/>
    </source>
</evidence>
<name>A0A4R1YKQ1_9RHOB</name>
<keyword evidence="1" id="KW-0732">Signal</keyword>
<reference evidence="2 3" key="1">
    <citation type="submission" date="2019-03" db="EMBL/GenBank/DDBJ databases">
        <title>Genomic Encyclopedia of Type Strains, Phase IV (KMG-IV): sequencing the most valuable type-strain genomes for metagenomic binning, comparative biology and taxonomic classification.</title>
        <authorList>
            <person name="Goeker M."/>
        </authorList>
    </citation>
    <scope>NUCLEOTIDE SEQUENCE [LARGE SCALE GENOMIC DNA]</scope>
    <source>
        <strain evidence="2 3">DSM 21153</strain>
    </source>
</reference>
<dbReference type="Proteomes" id="UP000295277">
    <property type="component" value="Unassembled WGS sequence"/>
</dbReference>
<evidence type="ECO:0000313" key="3">
    <source>
        <dbReference type="Proteomes" id="UP000295277"/>
    </source>
</evidence>
<accession>A0A4R1YKQ1</accession>
<keyword evidence="3" id="KW-1185">Reference proteome</keyword>
<organism evidence="2 3">
    <name type="scientific">Rhodovulum steppense</name>
    <dbReference type="NCBI Taxonomy" id="540251"/>
    <lineage>
        <taxon>Bacteria</taxon>
        <taxon>Pseudomonadati</taxon>
        <taxon>Pseudomonadota</taxon>
        <taxon>Alphaproteobacteria</taxon>
        <taxon>Rhodobacterales</taxon>
        <taxon>Paracoccaceae</taxon>
        <taxon>Rhodovulum</taxon>
    </lineage>
</organism>
<dbReference type="AlphaFoldDB" id="A0A4R1YKQ1"/>
<proteinExistence type="predicted"/>
<dbReference type="EMBL" id="SLVM01000029">
    <property type="protein sequence ID" value="TCM77587.1"/>
    <property type="molecule type" value="Genomic_DNA"/>
</dbReference>
<gene>
    <name evidence="2" type="ORF">EV216_12913</name>
</gene>
<sequence length="175" mass="19325">MWHFLFRWFGALRRGRDGLSPRALAAALMLGTPAMAGDVPFDPEATLAELAPLATPADDPDLSDTARLKAGILCVAWARDMIAQHWRVLDRLDGPGTWSRARQQLWLQAGWVEEFEARQLRPVIDAASQTDLLAVWWPDGVRTEAGSESALRMHRFCTGLPGLLGTITPDTPHGF</sequence>
<protein>
    <submittedName>
        <fullName evidence="2">Uncharacterized protein</fullName>
    </submittedName>
</protein>
<evidence type="ECO:0000256" key="1">
    <source>
        <dbReference type="SAM" id="SignalP"/>
    </source>
</evidence>
<feature type="chain" id="PRO_5020840565" evidence="1">
    <location>
        <begin position="37"/>
        <end position="175"/>
    </location>
</feature>
<feature type="signal peptide" evidence="1">
    <location>
        <begin position="1"/>
        <end position="36"/>
    </location>
</feature>
<comment type="caution">
    <text evidence="2">The sequence shown here is derived from an EMBL/GenBank/DDBJ whole genome shotgun (WGS) entry which is preliminary data.</text>
</comment>